<dbReference type="PANTHER" id="PTHR33101">
    <property type="entry name" value="ROP GUANINE NUCLEOTIDE EXCHANGE FACTOR 1"/>
    <property type="match status" value="1"/>
</dbReference>
<accession>A0ABC8RLQ8</accession>
<dbReference type="GO" id="GO:0005085">
    <property type="term" value="F:guanyl-nucleotide exchange factor activity"/>
    <property type="evidence" value="ECO:0007669"/>
    <property type="project" value="UniProtKB-UniRule"/>
</dbReference>
<comment type="caution">
    <text evidence="5">The sequence shown here is derived from an EMBL/GenBank/DDBJ whole genome shotgun (WGS) entry which is preliminary data.</text>
</comment>
<keyword evidence="6" id="KW-1185">Reference proteome</keyword>
<gene>
    <name evidence="5" type="ORF">ILEXP_LOCUS13176</name>
</gene>
<evidence type="ECO:0000256" key="2">
    <source>
        <dbReference type="PROSITE-ProRule" id="PRU00663"/>
    </source>
</evidence>
<dbReference type="PANTHER" id="PTHR33101:SF6">
    <property type="entry name" value="ROP GUANINE NUCLEOTIDE EXCHANGE FACTOR 1"/>
    <property type="match status" value="1"/>
</dbReference>
<dbReference type="Pfam" id="PF03759">
    <property type="entry name" value="PRONE"/>
    <property type="match status" value="2"/>
</dbReference>
<feature type="domain" description="PRONE" evidence="4">
    <location>
        <begin position="1"/>
        <end position="106"/>
    </location>
</feature>
<dbReference type="InterPro" id="IPR038937">
    <property type="entry name" value="RopGEF"/>
</dbReference>
<feature type="region of interest" description="Disordered" evidence="3">
    <location>
        <begin position="84"/>
        <end position="106"/>
    </location>
</feature>
<feature type="compositionally biased region" description="Basic and acidic residues" evidence="3">
    <location>
        <begin position="93"/>
        <end position="106"/>
    </location>
</feature>
<evidence type="ECO:0000256" key="1">
    <source>
        <dbReference type="ARBA" id="ARBA00022658"/>
    </source>
</evidence>
<dbReference type="Proteomes" id="UP001642360">
    <property type="component" value="Unassembled WGS sequence"/>
</dbReference>
<evidence type="ECO:0000256" key="3">
    <source>
        <dbReference type="SAM" id="MobiDB-lite"/>
    </source>
</evidence>
<evidence type="ECO:0000259" key="4">
    <source>
        <dbReference type="PROSITE" id="PS51334"/>
    </source>
</evidence>
<sequence length="106" mass="12449">MEVVPSAQQMRAMWCREMEWLLYVSDSMVELMPSIQQFPRGGTYEVMATRSWLDLHINLPYPLGMSSGRPSIRQEEKWWLPNPKVPPKGLSVDARKRLQQRRDCTN</sequence>
<keyword evidence="1 2" id="KW-0344">Guanine-nucleotide releasing factor</keyword>
<evidence type="ECO:0000313" key="6">
    <source>
        <dbReference type="Proteomes" id="UP001642360"/>
    </source>
</evidence>
<dbReference type="PROSITE" id="PS51334">
    <property type="entry name" value="PRONE"/>
    <property type="match status" value="1"/>
</dbReference>
<dbReference type="AlphaFoldDB" id="A0ABC8RLQ8"/>
<dbReference type="Gene3D" id="1.20.58.2010">
    <property type="entry name" value="PRONE domain, subdomain 1"/>
    <property type="match status" value="2"/>
</dbReference>
<dbReference type="EMBL" id="CAUOFW020001480">
    <property type="protein sequence ID" value="CAK9145367.1"/>
    <property type="molecule type" value="Genomic_DNA"/>
</dbReference>
<reference evidence="5 6" key="1">
    <citation type="submission" date="2024-02" db="EMBL/GenBank/DDBJ databases">
        <authorList>
            <person name="Vignale AGUSTIN F."/>
            <person name="Sosa J E."/>
            <person name="Modenutti C."/>
        </authorList>
    </citation>
    <scope>NUCLEOTIDE SEQUENCE [LARGE SCALE GENOMIC DNA]</scope>
</reference>
<name>A0ABC8RLQ8_9AQUA</name>
<organism evidence="5 6">
    <name type="scientific">Ilex paraguariensis</name>
    <name type="common">yerba mate</name>
    <dbReference type="NCBI Taxonomy" id="185542"/>
    <lineage>
        <taxon>Eukaryota</taxon>
        <taxon>Viridiplantae</taxon>
        <taxon>Streptophyta</taxon>
        <taxon>Embryophyta</taxon>
        <taxon>Tracheophyta</taxon>
        <taxon>Spermatophyta</taxon>
        <taxon>Magnoliopsida</taxon>
        <taxon>eudicotyledons</taxon>
        <taxon>Gunneridae</taxon>
        <taxon>Pentapetalae</taxon>
        <taxon>asterids</taxon>
        <taxon>campanulids</taxon>
        <taxon>Aquifoliales</taxon>
        <taxon>Aquifoliaceae</taxon>
        <taxon>Ilex</taxon>
    </lineage>
</organism>
<evidence type="ECO:0000313" key="5">
    <source>
        <dbReference type="EMBL" id="CAK9145367.1"/>
    </source>
</evidence>
<proteinExistence type="predicted"/>
<dbReference type="InterPro" id="IPR005512">
    <property type="entry name" value="PRONE_dom"/>
</dbReference>
<protein>
    <recommendedName>
        <fullName evidence="4">PRONE domain-containing protein</fullName>
    </recommendedName>
</protein>